<dbReference type="SMART" id="SM00533">
    <property type="entry name" value="MUTSd"/>
    <property type="match status" value="1"/>
</dbReference>
<dbReference type="PIRSF" id="PIRSF005813">
    <property type="entry name" value="MSH2"/>
    <property type="match status" value="1"/>
</dbReference>
<dbReference type="SUPFAM" id="SSF52540">
    <property type="entry name" value="P-loop containing nucleoside triphosphate hydrolases"/>
    <property type="match status" value="1"/>
</dbReference>
<evidence type="ECO:0000313" key="8">
    <source>
        <dbReference type="EMBL" id="GKT28063.1"/>
    </source>
</evidence>
<keyword evidence="4" id="KW-0238">DNA-binding</keyword>
<dbReference type="SMART" id="SM00534">
    <property type="entry name" value="MUTSac"/>
    <property type="match status" value="1"/>
</dbReference>
<dbReference type="Gene3D" id="1.10.1420.10">
    <property type="match status" value="2"/>
</dbReference>
<keyword evidence="5" id="KW-0234">DNA repair</keyword>
<dbReference type="Pfam" id="PF05190">
    <property type="entry name" value="MutS_IV"/>
    <property type="match status" value="1"/>
</dbReference>
<evidence type="ECO:0000256" key="3">
    <source>
        <dbReference type="ARBA" id="ARBA00022840"/>
    </source>
</evidence>
<dbReference type="InterPro" id="IPR045076">
    <property type="entry name" value="MutS"/>
</dbReference>
<dbReference type="PANTHER" id="PTHR11361">
    <property type="entry name" value="DNA MISMATCH REPAIR PROTEIN MUTS FAMILY MEMBER"/>
    <property type="match status" value="1"/>
</dbReference>
<keyword evidence="3" id="KW-0067">ATP-binding</keyword>
<comment type="caution">
    <text evidence="8">The sequence shown here is derived from an EMBL/GenBank/DDBJ whole genome shotgun (WGS) entry which is preliminary data.</text>
</comment>
<evidence type="ECO:0000313" key="9">
    <source>
        <dbReference type="Proteomes" id="UP001057375"/>
    </source>
</evidence>
<dbReference type="InterPro" id="IPR036187">
    <property type="entry name" value="DNA_mismatch_repair_MutS_sf"/>
</dbReference>
<dbReference type="Pfam" id="PF05192">
    <property type="entry name" value="MutS_III"/>
    <property type="match status" value="1"/>
</dbReference>
<evidence type="ECO:0000256" key="5">
    <source>
        <dbReference type="ARBA" id="ARBA00023204"/>
    </source>
</evidence>
<evidence type="ECO:0000259" key="7">
    <source>
        <dbReference type="PROSITE" id="PS00486"/>
    </source>
</evidence>
<keyword evidence="2" id="KW-0547">Nucleotide-binding</keyword>
<evidence type="ECO:0000256" key="4">
    <source>
        <dbReference type="ARBA" id="ARBA00023125"/>
    </source>
</evidence>
<dbReference type="PANTHER" id="PTHR11361:SF35">
    <property type="entry name" value="DNA MISMATCH REPAIR PROTEIN MSH2"/>
    <property type="match status" value="1"/>
</dbReference>
<dbReference type="InterPro" id="IPR027417">
    <property type="entry name" value="P-loop_NTPase"/>
</dbReference>
<keyword evidence="5" id="KW-0227">DNA damage</keyword>
<evidence type="ECO:0000256" key="6">
    <source>
        <dbReference type="SAM" id="MobiDB-lite"/>
    </source>
</evidence>
<gene>
    <name evidence="8" type="ORF">ADUPG1_000396</name>
</gene>
<comment type="similarity">
    <text evidence="1">Belongs to the DNA mismatch repair MutS family.</text>
</comment>
<name>A0ABQ5K666_9EUKA</name>
<dbReference type="Gene3D" id="3.40.50.300">
    <property type="entry name" value="P-loop containing nucleotide triphosphate hydrolases"/>
    <property type="match status" value="1"/>
</dbReference>
<proteinExistence type="inferred from homology"/>
<dbReference type="PROSITE" id="PS00486">
    <property type="entry name" value="DNA_MISMATCH_REPAIR_2"/>
    <property type="match status" value="1"/>
</dbReference>
<dbReference type="SUPFAM" id="SSF48334">
    <property type="entry name" value="DNA repair protein MutS, domain III"/>
    <property type="match status" value="1"/>
</dbReference>
<feature type="domain" description="DNA mismatch repair proteins mutS family" evidence="7">
    <location>
        <begin position="686"/>
        <end position="702"/>
    </location>
</feature>
<evidence type="ECO:0000256" key="2">
    <source>
        <dbReference type="ARBA" id="ARBA00022741"/>
    </source>
</evidence>
<dbReference type="InterPro" id="IPR007696">
    <property type="entry name" value="DNA_mismatch_repair_MutS_core"/>
</dbReference>
<dbReference type="EMBL" id="BQXS01000136">
    <property type="protein sequence ID" value="GKT28063.1"/>
    <property type="molecule type" value="Genomic_DNA"/>
</dbReference>
<feature type="region of interest" description="Disordered" evidence="6">
    <location>
        <begin position="759"/>
        <end position="786"/>
    </location>
</feature>
<feature type="compositionally biased region" description="Acidic residues" evidence="6">
    <location>
        <begin position="765"/>
        <end position="780"/>
    </location>
</feature>
<dbReference type="InterPro" id="IPR011184">
    <property type="entry name" value="DNA_mismatch_repair_Msh2"/>
</dbReference>
<dbReference type="Pfam" id="PF00488">
    <property type="entry name" value="MutS_V"/>
    <property type="match status" value="1"/>
</dbReference>
<accession>A0ABQ5K666</accession>
<protein>
    <submittedName>
        <fullName evidence="8">DNA mismatch repair protein MSH2</fullName>
    </submittedName>
</protein>
<reference evidence="8" key="1">
    <citation type="submission" date="2022-03" db="EMBL/GenBank/DDBJ databases">
        <title>Draft genome sequence of Aduncisulcus paluster, a free-living microaerophilic Fornicata.</title>
        <authorList>
            <person name="Yuyama I."/>
            <person name="Kume K."/>
            <person name="Tamura T."/>
            <person name="Inagaki Y."/>
            <person name="Hashimoto T."/>
        </authorList>
    </citation>
    <scope>NUCLEOTIDE SEQUENCE</scope>
    <source>
        <strain evidence="8">NY0171</strain>
    </source>
</reference>
<keyword evidence="9" id="KW-1185">Reference proteome</keyword>
<feature type="region of interest" description="Disordered" evidence="6">
    <location>
        <begin position="567"/>
        <end position="597"/>
    </location>
</feature>
<dbReference type="Proteomes" id="UP001057375">
    <property type="component" value="Unassembled WGS sequence"/>
</dbReference>
<organism evidence="8 9">
    <name type="scientific">Aduncisulcus paluster</name>
    <dbReference type="NCBI Taxonomy" id="2918883"/>
    <lineage>
        <taxon>Eukaryota</taxon>
        <taxon>Metamonada</taxon>
        <taxon>Carpediemonas-like organisms</taxon>
        <taxon>Aduncisulcus</taxon>
    </lineage>
</organism>
<dbReference type="InterPro" id="IPR000432">
    <property type="entry name" value="DNA_mismatch_repair_MutS_C"/>
</dbReference>
<sequence>MKSTSTVESGDVDGDSFVETTDSSIVAVVAKSISNSIHVGLAFAKPGKSILGVCTFTDSSAFVTLQQYLYALDACEGVLLPPTKSTAQMHESMAKAFRGANIPQSIQKHPEPHSQDRILKLHRDLARLFGVAPPPSIFGSNISSSGTIKKQFDPSSLQTHALIVLWKNMGFDSFPDGSFSYSPPPAQHLSLLPSDCGALRVFPTASSREHGSSSSLYSLLDKTKTKMGQRLLREWLHQPSIDLEVINARHDLVELFLEFSSERESLRELMRSLPDIGVVARKLRARIAKLKDNVLLYQCCLKMSSILRVLKGIREQIMSKYCVEGSQEDELTQKYKRILHILNKELVEPLETSKKQMNNFEALVEKTMDLQALASHEYAIKPEFSSELKSLDVEIERCKNILEDLRKKAVSKLGLTDARVKLEENATHGKHLKVTRKDTAAVKRVGTFVVLETRTTGCRFVVPKFRSVCDRLDDLVSQYSTKQGDLVDTVMKIAFTYDGVSERMCAHLSVIDVLTSFAQVSASSSTPYVRPSMLPMKAGRVQLKGVRHALLDAQMEQGEYIPNDLNMCSNSENIHGEDRKKEEEEEEEEEEHDKGIDAENDSSLSFFHIITGPNCGGKTCYIKSIGLCVIMAQVGCFVPCDEASISIRDRVLCRAGASDSLALGMSTFMLEMSEMASILTCSDQGSLVLVDELGRGTSTTDGFALAWAISEALIKKKVMVLFATHIYELTEMSHVWKGVKNFHVASHIEYGYITRPHAHKAKEEEGCEEEEEEEEEEGEEGKEGSKKVPTSVIRLFKIREGAASASYGIQVAEIANFPTHVVSDAKRRLEVLRQSEEANMLEYAEQKGKRRLSQDKARAYASLPLKKALDIALIGSIVQESDE</sequence>
<evidence type="ECO:0000256" key="1">
    <source>
        <dbReference type="ARBA" id="ARBA00006271"/>
    </source>
</evidence>
<dbReference type="InterPro" id="IPR007861">
    <property type="entry name" value="DNA_mismatch_repair_MutS_clamp"/>
</dbReference>
<dbReference type="InterPro" id="IPR036678">
    <property type="entry name" value="MutS_con_dom_sf"/>
</dbReference>
<dbReference type="Gene3D" id="3.30.420.110">
    <property type="entry name" value="MutS, connector domain"/>
    <property type="match status" value="1"/>
</dbReference>